<sequence>MDLTYITKNIIAMGFPARGAETAIRNDIKDVVAFLRKKHPGHFLIVNVSERNYDYSPLLQNDEVVFVGWLDHYPPPMSLLVTVVEMMHEYLSKDPLNTIAIHCMAGRSRTGTSIASYLLYANEIKTPEEAINQFNLTRSAGPSLTLPSQIRAVYNYAKLLQLGRKTEGVGPITDLTLLQNPKRFNLKSILMTPVPLTGIQATGCRPLIEIYNEAGLTLPHGAKPLWVYTSSRKFKPTDHVIEIPVNFEIRGDTLIKFYHQSEGFTSVSSLLFRVQFHTSFIETSYIDFPLTQIDSPDSDLSVRLAPSQKILDEKFRLRLLLEEVGSAGALPDPFPAPAPEPFPVAPLGEEPSGGSALPAEALDPFAASLPVEGQVNLN</sequence>
<evidence type="ECO:0008006" key="7">
    <source>
        <dbReference type="Google" id="ProtNLM"/>
    </source>
</evidence>
<dbReference type="InterPro" id="IPR014020">
    <property type="entry name" value="Tensin_C2-dom"/>
</dbReference>
<dbReference type="InterPro" id="IPR029021">
    <property type="entry name" value="Prot-tyrosine_phosphatase-like"/>
</dbReference>
<feature type="domain" description="Phosphatase tensin-type" evidence="4">
    <location>
        <begin position="1"/>
        <end position="163"/>
    </location>
</feature>
<dbReference type="SMART" id="SM01326">
    <property type="entry name" value="PTEN_C2"/>
    <property type="match status" value="1"/>
</dbReference>
<dbReference type="PANTHER" id="PTHR12305">
    <property type="entry name" value="PHOSPHATASE WITH HOMOLOGY TO TENSIN"/>
    <property type="match status" value="1"/>
</dbReference>
<dbReference type="CDD" id="cd14497">
    <property type="entry name" value="PTP_PTEN-like"/>
    <property type="match status" value="1"/>
</dbReference>
<dbReference type="GO" id="GO:0016314">
    <property type="term" value="F:phosphatidylinositol-3,4,5-trisphosphate 3-phosphatase activity"/>
    <property type="evidence" value="ECO:0007669"/>
    <property type="project" value="TreeGrafter"/>
</dbReference>
<reference evidence="6" key="1">
    <citation type="journal article" date="2020" name="J. Eukaryot. Microbiol.">
        <title>De novo Sequencing, Assembly and Annotation of the Transcriptome for the Free-Living Testate Amoeba Arcella intermedia.</title>
        <authorList>
            <person name="Ribeiro G.M."/>
            <person name="Porfirio-Sousa A.L."/>
            <person name="Maurer-Alcala X.X."/>
            <person name="Katz L.A."/>
            <person name="Lahr D.J.G."/>
        </authorList>
    </citation>
    <scope>NUCLEOTIDE SEQUENCE</scope>
</reference>
<name>A0A6B2L637_9EUKA</name>
<feature type="compositionally biased region" description="Pro residues" evidence="2">
    <location>
        <begin position="332"/>
        <end position="344"/>
    </location>
</feature>
<feature type="region of interest" description="Disordered" evidence="2">
    <location>
        <begin position="331"/>
        <end position="359"/>
    </location>
</feature>
<dbReference type="SUPFAM" id="SSF52799">
    <property type="entry name" value="(Phosphotyrosine protein) phosphatases II"/>
    <property type="match status" value="1"/>
</dbReference>
<accession>A0A6B2L637</accession>
<dbReference type="Pfam" id="PF22785">
    <property type="entry name" value="Tc-R-P"/>
    <property type="match status" value="1"/>
</dbReference>
<evidence type="ECO:0000259" key="5">
    <source>
        <dbReference type="PROSITE" id="PS51182"/>
    </source>
</evidence>
<dbReference type="PROSITE" id="PS51182">
    <property type="entry name" value="C2_TENSIN"/>
    <property type="match status" value="1"/>
</dbReference>
<evidence type="ECO:0000313" key="6">
    <source>
        <dbReference type="EMBL" id="NDV32434.1"/>
    </source>
</evidence>
<proteinExistence type="predicted"/>
<feature type="domain" description="C2 tensin-type" evidence="5">
    <location>
        <begin position="181"/>
        <end position="324"/>
    </location>
</feature>
<dbReference type="Gene3D" id="2.60.40.1110">
    <property type="match status" value="1"/>
</dbReference>
<evidence type="ECO:0000259" key="3">
    <source>
        <dbReference type="PROSITE" id="PS50056"/>
    </source>
</evidence>
<dbReference type="GO" id="GO:0005829">
    <property type="term" value="C:cytosol"/>
    <property type="evidence" value="ECO:0007669"/>
    <property type="project" value="TreeGrafter"/>
</dbReference>
<dbReference type="PROSITE" id="PS50056">
    <property type="entry name" value="TYR_PHOSPHATASE_2"/>
    <property type="match status" value="1"/>
</dbReference>
<dbReference type="AlphaFoldDB" id="A0A6B2L637"/>
<dbReference type="InterPro" id="IPR051281">
    <property type="entry name" value="Dual-spec_lipid-protein_phosph"/>
</dbReference>
<dbReference type="InterPro" id="IPR035892">
    <property type="entry name" value="C2_domain_sf"/>
</dbReference>
<dbReference type="EMBL" id="GIBP01003465">
    <property type="protein sequence ID" value="NDV32434.1"/>
    <property type="molecule type" value="Transcribed_RNA"/>
</dbReference>
<evidence type="ECO:0000256" key="2">
    <source>
        <dbReference type="SAM" id="MobiDB-lite"/>
    </source>
</evidence>
<dbReference type="Gene3D" id="3.90.190.10">
    <property type="entry name" value="Protein tyrosine phosphatase superfamily"/>
    <property type="match status" value="1"/>
</dbReference>
<evidence type="ECO:0000256" key="1">
    <source>
        <dbReference type="ARBA" id="ARBA00022801"/>
    </source>
</evidence>
<dbReference type="PROSITE" id="PS51181">
    <property type="entry name" value="PPASE_TENSIN"/>
    <property type="match status" value="1"/>
</dbReference>
<dbReference type="PROSITE" id="PS00383">
    <property type="entry name" value="TYR_PHOSPHATASE_1"/>
    <property type="match status" value="1"/>
</dbReference>
<dbReference type="Pfam" id="PF10409">
    <property type="entry name" value="PTEN_C2"/>
    <property type="match status" value="1"/>
</dbReference>
<keyword evidence="1" id="KW-0378">Hydrolase</keyword>
<evidence type="ECO:0000259" key="4">
    <source>
        <dbReference type="PROSITE" id="PS51181"/>
    </source>
</evidence>
<dbReference type="InterPro" id="IPR029023">
    <property type="entry name" value="Tensin_phosphatase"/>
</dbReference>
<dbReference type="SUPFAM" id="SSF49562">
    <property type="entry name" value="C2 domain (Calcium/lipid-binding domain, CaLB)"/>
    <property type="match status" value="1"/>
</dbReference>
<organism evidence="6">
    <name type="scientific">Arcella intermedia</name>
    <dbReference type="NCBI Taxonomy" id="1963864"/>
    <lineage>
        <taxon>Eukaryota</taxon>
        <taxon>Amoebozoa</taxon>
        <taxon>Tubulinea</taxon>
        <taxon>Elardia</taxon>
        <taxon>Arcellinida</taxon>
        <taxon>Sphaerothecina</taxon>
        <taxon>Arcellidae</taxon>
        <taxon>Arcella</taxon>
    </lineage>
</organism>
<dbReference type="InterPro" id="IPR016130">
    <property type="entry name" value="Tyr_Pase_AS"/>
</dbReference>
<protein>
    <recommendedName>
        <fullName evidence="7">Phosphatidylinositol-3,4,5-trisphosphate 3-phosphatase</fullName>
    </recommendedName>
</protein>
<feature type="domain" description="Tyrosine specific protein phosphatases" evidence="3">
    <location>
        <begin position="78"/>
        <end position="138"/>
    </location>
</feature>
<dbReference type="InterPro" id="IPR000387">
    <property type="entry name" value="Tyr_Pase_dom"/>
</dbReference>